<keyword evidence="1" id="KW-0812">Transmembrane</keyword>
<feature type="transmembrane region" description="Helical" evidence="1">
    <location>
        <begin position="133"/>
        <end position="154"/>
    </location>
</feature>
<evidence type="ECO:0000313" key="2">
    <source>
        <dbReference type="EMBL" id="MRX22602.1"/>
    </source>
</evidence>
<keyword evidence="3" id="KW-1185">Reference proteome</keyword>
<organism evidence="2 3">
    <name type="scientific">Haloferax litoreum</name>
    <dbReference type="NCBI Taxonomy" id="2666140"/>
    <lineage>
        <taxon>Archaea</taxon>
        <taxon>Methanobacteriati</taxon>
        <taxon>Methanobacteriota</taxon>
        <taxon>Stenosarchaea group</taxon>
        <taxon>Halobacteria</taxon>
        <taxon>Halobacteriales</taxon>
        <taxon>Haloferacaceae</taxon>
        <taxon>Haloferax</taxon>
    </lineage>
</organism>
<feature type="transmembrane region" description="Helical" evidence="1">
    <location>
        <begin position="24"/>
        <end position="48"/>
    </location>
</feature>
<dbReference type="RefSeq" id="WP_151163076.1">
    <property type="nucleotide sequence ID" value="NZ_WKJO01000001.1"/>
</dbReference>
<dbReference type="Proteomes" id="UP000439022">
    <property type="component" value="Unassembled WGS sequence"/>
</dbReference>
<keyword evidence="1" id="KW-1133">Transmembrane helix</keyword>
<keyword evidence="1" id="KW-0472">Membrane</keyword>
<dbReference type="AlphaFoldDB" id="A0A6A8GJE9"/>
<feature type="transmembrane region" description="Helical" evidence="1">
    <location>
        <begin position="103"/>
        <end position="127"/>
    </location>
</feature>
<gene>
    <name evidence="2" type="ORF">GJR96_11635</name>
</gene>
<dbReference type="EMBL" id="WKJO01000001">
    <property type="protein sequence ID" value="MRX22602.1"/>
    <property type="molecule type" value="Genomic_DNA"/>
</dbReference>
<sequence length="166" mass="17450">MRTDSTTDGSASTRATAESWPVTLWAFVASVVLLSATALFGGAALVAAPDGSRVDAVIDIDPTLLAGSPFSDYTIPGVILFVVLGLLPLVALYGLFARRAWAWALGVVVGGALLVWIAVEVAIVGYIDVLQPLYALLGLFMLAVLASPSVRTRYPGSELWVRMRSG</sequence>
<reference evidence="2 3" key="1">
    <citation type="submission" date="2019-11" db="EMBL/GenBank/DDBJ databases">
        <title>Whole genome sequence of Haloferax sp. MBLA0076.</title>
        <authorList>
            <person name="Seo M.-J."/>
            <person name="Cho E.-S."/>
        </authorList>
    </citation>
    <scope>NUCLEOTIDE SEQUENCE [LARGE SCALE GENOMIC DNA]</scope>
    <source>
        <strain evidence="2 3">MBLA0076</strain>
    </source>
</reference>
<comment type="caution">
    <text evidence="2">The sequence shown here is derived from an EMBL/GenBank/DDBJ whole genome shotgun (WGS) entry which is preliminary data.</text>
</comment>
<accession>A0A6A8GJE9</accession>
<feature type="transmembrane region" description="Helical" evidence="1">
    <location>
        <begin position="73"/>
        <end position="96"/>
    </location>
</feature>
<protein>
    <submittedName>
        <fullName evidence="2">Uncharacterized protein</fullName>
    </submittedName>
</protein>
<proteinExistence type="predicted"/>
<evidence type="ECO:0000313" key="3">
    <source>
        <dbReference type="Proteomes" id="UP000439022"/>
    </source>
</evidence>
<evidence type="ECO:0000256" key="1">
    <source>
        <dbReference type="SAM" id="Phobius"/>
    </source>
</evidence>
<name>A0A6A8GJE9_9EURY</name>